<keyword evidence="2" id="KW-1133">Transmembrane helix</keyword>
<name>A0ABW3SX93_9CAUL</name>
<gene>
    <name evidence="3" type="ORF">ACFQ27_03020</name>
</gene>
<organism evidence="3 4">
    <name type="scientific">Phenylobacterium conjunctum</name>
    <dbReference type="NCBI Taxonomy" id="1298959"/>
    <lineage>
        <taxon>Bacteria</taxon>
        <taxon>Pseudomonadati</taxon>
        <taxon>Pseudomonadota</taxon>
        <taxon>Alphaproteobacteria</taxon>
        <taxon>Caulobacterales</taxon>
        <taxon>Caulobacteraceae</taxon>
        <taxon>Phenylobacterium</taxon>
    </lineage>
</organism>
<dbReference type="Proteomes" id="UP001597216">
    <property type="component" value="Unassembled WGS sequence"/>
</dbReference>
<keyword evidence="2" id="KW-0472">Membrane</keyword>
<proteinExistence type="predicted"/>
<feature type="transmembrane region" description="Helical" evidence="2">
    <location>
        <begin position="20"/>
        <end position="43"/>
    </location>
</feature>
<dbReference type="RefSeq" id="WP_377352404.1">
    <property type="nucleotide sequence ID" value="NZ_JBHTLQ010000005.1"/>
</dbReference>
<evidence type="ECO:0000313" key="3">
    <source>
        <dbReference type="EMBL" id="MFD1189538.1"/>
    </source>
</evidence>
<evidence type="ECO:0000256" key="1">
    <source>
        <dbReference type="SAM" id="MobiDB-lite"/>
    </source>
</evidence>
<keyword evidence="4" id="KW-1185">Reference proteome</keyword>
<accession>A0ABW3SX93</accession>
<reference evidence="4" key="1">
    <citation type="journal article" date="2019" name="Int. J. Syst. Evol. Microbiol.">
        <title>The Global Catalogue of Microorganisms (GCM) 10K type strain sequencing project: providing services to taxonomists for standard genome sequencing and annotation.</title>
        <authorList>
            <consortium name="The Broad Institute Genomics Platform"/>
            <consortium name="The Broad Institute Genome Sequencing Center for Infectious Disease"/>
            <person name="Wu L."/>
            <person name="Ma J."/>
        </authorList>
    </citation>
    <scope>NUCLEOTIDE SEQUENCE [LARGE SCALE GENOMIC DNA]</scope>
    <source>
        <strain evidence="4">CCUG 55074</strain>
    </source>
</reference>
<evidence type="ECO:0000256" key="2">
    <source>
        <dbReference type="SAM" id="Phobius"/>
    </source>
</evidence>
<sequence>MLTSKLFETPDPAKRLNFQVGVASPLWGLYAGMASAGVAYWWLARWRQATNLEALLPAASEAQPEPQVETAPEPVIEAVAEPVVELTPEPVLEAAPEPVVEAAPEPTPEPVLEAAPEPVLAPGPAAPKKSKAKPAAEA</sequence>
<comment type="caution">
    <text evidence="3">The sequence shown here is derived from an EMBL/GenBank/DDBJ whole genome shotgun (WGS) entry which is preliminary data.</text>
</comment>
<feature type="compositionally biased region" description="Low complexity" evidence="1">
    <location>
        <begin position="98"/>
        <end position="118"/>
    </location>
</feature>
<evidence type="ECO:0000313" key="4">
    <source>
        <dbReference type="Proteomes" id="UP001597216"/>
    </source>
</evidence>
<feature type="compositionally biased region" description="Low complexity" evidence="1">
    <location>
        <begin position="126"/>
        <end position="138"/>
    </location>
</feature>
<dbReference type="EMBL" id="JBHTLQ010000005">
    <property type="protein sequence ID" value="MFD1189538.1"/>
    <property type="molecule type" value="Genomic_DNA"/>
</dbReference>
<protein>
    <submittedName>
        <fullName evidence="3">Uncharacterized protein</fullName>
    </submittedName>
</protein>
<keyword evidence="2" id="KW-0812">Transmembrane</keyword>
<feature type="region of interest" description="Disordered" evidence="1">
    <location>
        <begin position="98"/>
        <end position="138"/>
    </location>
</feature>